<dbReference type="InParanoid" id="A0A3Q7IVD2"/>
<evidence type="ECO:0000313" key="1">
    <source>
        <dbReference type="EnsemblPlants" id="Solyc11g040221.1.1"/>
    </source>
</evidence>
<accession>A0A3Q7IVD2</accession>
<keyword evidence="2" id="KW-1185">Reference proteome</keyword>
<organism evidence="1">
    <name type="scientific">Solanum lycopersicum</name>
    <name type="common">Tomato</name>
    <name type="synonym">Lycopersicon esculentum</name>
    <dbReference type="NCBI Taxonomy" id="4081"/>
    <lineage>
        <taxon>Eukaryota</taxon>
        <taxon>Viridiplantae</taxon>
        <taxon>Streptophyta</taxon>
        <taxon>Embryophyta</taxon>
        <taxon>Tracheophyta</taxon>
        <taxon>Spermatophyta</taxon>
        <taxon>Magnoliopsida</taxon>
        <taxon>eudicotyledons</taxon>
        <taxon>Gunneridae</taxon>
        <taxon>Pentapetalae</taxon>
        <taxon>asterids</taxon>
        <taxon>lamiids</taxon>
        <taxon>Solanales</taxon>
        <taxon>Solanaceae</taxon>
        <taxon>Solanoideae</taxon>
        <taxon>Solaneae</taxon>
        <taxon>Solanum</taxon>
        <taxon>Solanum subgen. Lycopersicon</taxon>
    </lineage>
</organism>
<name>A0A3Q7IVD2_SOLLC</name>
<reference evidence="1" key="2">
    <citation type="submission" date="2019-01" db="UniProtKB">
        <authorList>
            <consortium name="EnsemblPlants"/>
        </authorList>
    </citation>
    <scope>IDENTIFICATION</scope>
    <source>
        <strain evidence="1">cv. Heinz 1706</strain>
    </source>
</reference>
<evidence type="ECO:0000313" key="2">
    <source>
        <dbReference type="Proteomes" id="UP000004994"/>
    </source>
</evidence>
<dbReference type="Proteomes" id="UP000004994">
    <property type="component" value="Chromosome 11"/>
</dbReference>
<dbReference type="Gramene" id="Solyc11g040221.1.1">
    <property type="protein sequence ID" value="Solyc11g040221.1.1"/>
    <property type="gene ID" value="Solyc11g040221.1"/>
</dbReference>
<dbReference type="EnsemblPlants" id="Solyc11g040221.1.1">
    <property type="protein sequence ID" value="Solyc11g040221.1.1"/>
    <property type="gene ID" value="Solyc11g040221.1"/>
</dbReference>
<reference evidence="1" key="1">
    <citation type="journal article" date="2012" name="Nature">
        <title>The tomato genome sequence provides insights into fleshy fruit evolution.</title>
        <authorList>
            <consortium name="Tomato Genome Consortium"/>
        </authorList>
    </citation>
    <scope>NUCLEOTIDE SEQUENCE [LARGE SCALE GENOMIC DNA]</scope>
    <source>
        <strain evidence="1">cv. Heinz 1706</strain>
    </source>
</reference>
<proteinExistence type="predicted"/>
<dbReference type="AlphaFoldDB" id="A0A3Q7IVD2"/>
<sequence length="175" mass="19527">MFLSKSSLAEVSISIIELTRGGYSCFISQRDLKKRFVIAVGSNIEKATIGYLLTRENRSLSFSACVKAQIRALVGLFLYLCLRDNILGKQLLSQPKISDQGAEITSSPKGKTKIYGAKVVSKEGKNLYKKHTEASYFSNVCIDLDSLDRESPKILRQMRELRMDFAFAEPNATST</sequence>
<protein>
    <submittedName>
        <fullName evidence="1">Uncharacterized protein</fullName>
    </submittedName>
</protein>